<feature type="region of interest" description="Disordered" evidence="1">
    <location>
        <begin position="1"/>
        <end position="20"/>
    </location>
</feature>
<evidence type="ECO:0000313" key="2">
    <source>
        <dbReference type="EMBL" id="GAA2577412.1"/>
    </source>
</evidence>
<dbReference type="RefSeq" id="WP_344228405.1">
    <property type="nucleotide sequence ID" value="NZ_BAAARI010000011.1"/>
</dbReference>
<organism evidence="2 3">
    <name type="scientific">Microbacterium binotii</name>
    <dbReference type="NCBI Taxonomy" id="462710"/>
    <lineage>
        <taxon>Bacteria</taxon>
        <taxon>Bacillati</taxon>
        <taxon>Actinomycetota</taxon>
        <taxon>Actinomycetes</taxon>
        <taxon>Micrococcales</taxon>
        <taxon>Microbacteriaceae</taxon>
        <taxon>Microbacterium</taxon>
    </lineage>
</organism>
<proteinExistence type="predicted"/>
<accession>A0ABN3PCA1</accession>
<dbReference type="InterPro" id="IPR057972">
    <property type="entry name" value="Terminase_7"/>
</dbReference>
<evidence type="ECO:0000313" key="3">
    <source>
        <dbReference type="Proteomes" id="UP001500274"/>
    </source>
</evidence>
<gene>
    <name evidence="2" type="ORF">GCM10009862_15910</name>
</gene>
<comment type="caution">
    <text evidence="2">The sequence shown here is derived from an EMBL/GenBank/DDBJ whole genome shotgun (WGS) entry which is preliminary data.</text>
</comment>
<feature type="region of interest" description="Disordered" evidence="1">
    <location>
        <begin position="145"/>
        <end position="169"/>
    </location>
</feature>
<dbReference type="Proteomes" id="UP001500274">
    <property type="component" value="Unassembled WGS sequence"/>
</dbReference>
<dbReference type="Pfam" id="PF25673">
    <property type="entry name" value="Terminase_7"/>
    <property type="match status" value="1"/>
</dbReference>
<evidence type="ECO:0008006" key="4">
    <source>
        <dbReference type="Google" id="ProtNLM"/>
    </source>
</evidence>
<dbReference type="EMBL" id="BAAARI010000011">
    <property type="protein sequence ID" value="GAA2577412.1"/>
    <property type="molecule type" value="Genomic_DNA"/>
</dbReference>
<sequence>MAGNGPFPSESRSRARDNAVRDVVKSDGKLGGFPLPDDVLPLLSEKEQDPDYWEGEPQREQWHPQTVRWWQNWRESPQAARMLTAPDWDYLLDTALLHHQMWMSGGKNSERAAELRIRVAMFGATYGDRLKLRLEVEVPEEYGVGNAKPQGDNVTSLEDRRARITGTGG</sequence>
<feature type="compositionally biased region" description="Basic and acidic residues" evidence="1">
    <location>
        <begin position="11"/>
        <end position="20"/>
    </location>
</feature>
<protein>
    <recommendedName>
        <fullName evidence="4">Terminase small subunit</fullName>
    </recommendedName>
</protein>
<name>A0ABN3PCA1_9MICO</name>
<reference evidence="2 3" key="1">
    <citation type="journal article" date="2019" name="Int. J. Syst. Evol. Microbiol.">
        <title>The Global Catalogue of Microorganisms (GCM) 10K type strain sequencing project: providing services to taxonomists for standard genome sequencing and annotation.</title>
        <authorList>
            <consortium name="The Broad Institute Genomics Platform"/>
            <consortium name="The Broad Institute Genome Sequencing Center for Infectious Disease"/>
            <person name="Wu L."/>
            <person name="Ma J."/>
        </authorList>
    </citation>
    <scope>NUCLEOTIDE SEQUENCE [LARGE SCALE GENOMIC DNA]</scope>
    <source>
        <strain evidence="2 3">JCM 16365</strain>
    </source>
</reference>
<evidence type="ECO:0000256" key="1">
    <source>
        <dbReference type="SAM" id="MobiDB-lite"/>
    </source>
</evidence>
<keyword evidence="3" id="KW-1185">Reference proteome</keyword>